<dbReference type="Proteomes" id="UP000658613">
    <property type="component" value="Unassembled WGS sequence"/>
</dbReference>
<proteinExistence type="predicted"/>
<dbReference type="PROSITE" id="PS51257">
    <property type="entry name" value="PROKAR_LIPOPROTEIN"/>
    <property type="match status" value="1"/>
</dbReference>
<dbReference type="EMBL" id="JADOUE010000001">
    <property type="protein sequence ID" value="MBG6121120.1"/>
    <property type="molecule type" value="Genomic_DNA"/>
</dbReference>
<organism evidence="2 3">
    <name type="scientific">Corynebacterium aquatimens</name>
    <dbReference type="NCBI Taxonomy" id="1190508"/>
    <lineage>
        <taxon>Bacteria</taxon>
        <taxon>Bacillati</taxon>
        <taxon>Actinomycetota</taxon>
        <taxon>Actinomycetes</taxon>
        <taxon>Mycobacteriales</taxon>
        <taxon>Corynebacteriaceae</taxon>
        <taxon>Corynebacterium</taxon>
    </lineage>
</organism>
<dbReference type="AlphaFoldDB" id="A0A931E028"/>
<name>A0A931E028_9CORY</name>
<evidence type="ECO:0000256" key="1">
    <source>
        <dbReference type="SAM" id="MobiDB-lite"/>
    </source>
</evidence>
<dbReference type="SUPFAM" id="SSF56601">
    <property type="entry name" value="beta-lactamase/transpeptidase-like"/>
    <property type="match status" value="1"/>
</dbReference>
<reference evidence="2" key="1">
    <citation type="submission" date="2020-11" db="EMBL/GenBank/DDBJ databases">
        <title>Sequencing the genomes of 1000 actinobacteria strains.</title>
        <authorList>
            <person name="Klenk H.-P."/>
        </authorList>
    </citation>
    <scope>NUCLEOTIDE SEQUENCE</scope>
    <source>
        <strain evidence="2">DSM 45632</strain>
    </source>
</reference>
<evidence type="ECO:0000313" key="2">
    <source>
        <dbReference type="EMBL" id="MBG6121120.1"/>
    </source>
</evidence>
<protein>
    <submittedName>
        <fullName evidence="2">Uncharacterized protein</fullName>
    </submittedName>
</protein>
<gene>
    <name evidence="2" type="ORF">IW254_000089</name>
</gene>
<comment type="caution">
    <text evidence="2">The sequence shown here is derived from an EMBL/GenBank/DDBJ whole genome shotgun (WGS) entry which is preliminary data.</text>
</comment>
<sequence length="317" mass="32803">MSRTAMTRRAGLTAAVTAVALLTGCTIGEPGKGDNGASGSAQSEEAGQPQVYVDPNDPEKKKKYAPPKGSGEPGAAVTDDNAKSLGASINQAIQEVVAQYGGQAAVGIANGDGAISVGDALDFPAWSTIKVPIAIAALRSNPNMSAQAASAIQVSDNEAAKALWASIDPAEADKVLAEGNSPVQIQREVTRPEFTPFGQTIWKPTDQAKFASNLKCIAGSEEVLGYMGQIAADQRYGLGQIEGARFKGGWGPTPDGKYVVRQFGLVPVQSADGKNFDVAIAITVFPASGTYQDGQAMANALVEKLRPVLKDAPIARC</sequence>
<evidence type="ECO:0000313" key="3">
    <source>
        <dbReference type="Proteomes" id="UP000658613"/>
    </source>
</evidence>
<feature type="region of interest" description="Disordered" evidence="1">
    <location>
        <begin position="29"/>
        <end position="80"/>
    </location>
</feature>
<dbReference type="InterPro" id="IPR012338">
    <property type="entry name" value="Beta-lactam/transpept-like"/>
</dbReference>
<dbReference type="RefSeq" id="WP_231375313.1">
    <property type="nucleotide sequence ID" value="NZ_CP046980.1"/>
</dbReference>
<keyword evidence="3" id="KW-1185">Reference proteome</keyword>
<accession>A0A931E028</accession>
<dbReference type="Gene3D" id="3.40.710.10">
    <property type="entry name" value="DD-peptidase/beta-lactamase superfamily"/>
    <property type="match status" value="1"/>
</dbReference>